<keyword evidence="1" id="KW-0158">Chromosome</keyword>
<evidence type="ECO:0000313" key="3">
    <source>
        <dbReference type="EMBL" id="KAG0529280.1"/>
    </source>
</evidence>
<evidence type="ECO:0000256" key="1">
    <source>
        <dbReference type="RuleBase" id="RU003767"/>
    </source>
</evidence>
<comment type="subcellular location">
    <subcellularLocation>
        <location evidence="1">Nucleus</location>
    </subcellularLocation>
</comment>
<keyword evidence="1" id="KW-0238">DNA-binding</keyword>
<proteinExistence type="inferred from homology"/>
<dbReference type="SUPFAM" id="SSF47113">
    <property type="entry name" value="Histone-fold"/>
    <property type="match status" value="2"/>
</dbReference>
<keyword evidence="1" id="KW-0539">Nucleus</keyword>
<dbReference type="PRINTS" id="PR00620">
    <property type="entry name" value="HISTONEH2A"/>
</dbReference>
<gene>
    <name evidence="3" type="ORF">BDA96_05G085000</name>
</gene>
<dbReference type="GO" id="GO:0000786">
    <property type="term" value="C:nucleosome"/>
    <property type="evidence" value="ECO:0007669"/>
    <property type="project" value="UniProtKB-KW"/>
</dbReference>
<comment type="similarity">
    <text evidence="1">Belongs to the histone H2A family.</text>
</comment>
<dbReference type="EMBL" id="CM027684">
    <property type="protein sequence ID" value="KAG0529280.1"/>
    <property type="molecule type" value="Genomic_DNA"/>
</dbReference>
<dbReference type="PANTHER" id="PTHR23430">
    <property type="entry name" value="HISTONE H2A"/>
    <property type="match status" value="1"/>
</dbReference>
<dbReference type="InterPro" id="IPR002119">
    <property type="entry name" value="Histone_H2A"/>
</dbReference>
<dbReference type="Pfam" id="PF16211">
    <property type="entry name" value="Histone_H2A_C"/>
    <property type="match status" value="1"/>
</dbReference>
<sequence>MEPCWADVDLLSRASMHGYVSATAIIYTAAILEYLTTEVLELAGNARKDISASAIIYTAAILEYLTAKVLEMASNARRDLKAKSFTPWHQHLANRRNEELDTLIKGTIASGDVIPHIHKALSNKTAKE</sequence>
<name>A0A921QY49_SORBI</name>
<comment type="subunit">
    <text evidence="1">The nucleosome is a histone octamer containing two molecules each of H2A, H2B, H3 and H4 assembled in one H3-H4 heterotetramer and two H2A-H2B heterodimers. The octamer wraps approximately 147 bp of DNA.</text>
</comment>
<reference evidence="3" key="1">
    <citation type="journal article" date="2019" name="BMC Genomics">
        <title>A new reference genome for Sorghum bicolor reveals high levels of sequence similarity between sweet and grain genotypes: implications for the genetics of sugar metabolism.</title>
        <authorList>
            <person name="Cooper E.A."/>
            <person name="Brenton Z.W."/>
            <person name="Flinn B.S."/>
            <person name="Jenkins J."/>
            <person name="Shu S."/>
            <person name="Flowers D."/>
            <person name="Luo F."/>
            <person name="Wang Y."/>
            <person name="Xia P."/>
            <person name="Barry K."/>
            <person name="Daum C."/>
            <person name="Lipzen A."/>
            <person name="Yoshinaga Y."/>
            <person name="Schmutz J."/>
            <person name="Saski C."/>
            <person name="Vermerris W."/>
            <person name="Kresovich S."/>
        </authorList>
    </citation>
    <scope>NUCLEOTIDE SEQUENCE</scope>
</reference>
<dbReference type="InterPro" id="IPR009072">
    <property type="entry name" value="Histone-fold"/>
</dbReference>
<feature type="domain" description="Histone H2A C-terminal" evidence="2">
    <location>
        <begin position="98"/>
        <end position="127"/>
    </location>
</feature>
<dbReference type="Gene3D" id="1.10.20.10">
    <property type="entry name" value="Histone, subunit A"/>
    <property type="match status" value="2"/>
</dbReference>
<keyword evidence="1" id="KW-0544">Nucleosome core</keyword>
<dbReference type="AlphaFoldDB" id="A0A921QY49"/>
<reference evidence="3" key="2">
    <citation type="submission" date="2020-10" db="EMBL/GenBank/DDBJ databases">
        <authorList>
            <person name="Cooper E.A."/>
            <person name="Brenton Z.W."/>
            <person name="Flinn B.S."/>
            <person name="Jenkins J."/>
            <person name="Shu S."/>
            <person name="Flowers D."/>
            <person name="Luo F."/>
            <person name="Wang Y."/>
            <person name="Xia P."/>
            <person name="Barry K."/>
            <person name="Daum C."/>
            <person name="Lipzen A."/>
            <person name="Yoshinaga Y."/>
            <person name="Schmutz J."/>
            <person name="Saski C."/>
            <person name="Vermerris W."/>
            <person name="Kresovich S."/>
        </authorList>
    </citation>
    <scope>NUCLEOTIDE SEQUENCE</scope>
</reference>
<accession>A0A921QY49</accession>
<dbReference type="SMART" id="SM00414">
    <property type="entry name" value="H2A"/>
    <property type="match status" value="1"/>
</dbReference>
<protein>
    <recommendedName>
        <fullName evidence="1">Histone H2A</fullName>
    </recommendedName>
</protein>
<evidence type="ECO:0000259" key="2">
    <source>
        <dbReference type="Pfam" id="PF16211"/>
    </source>
</evidence>
<dbReference type="GO" id="GO:0046982">
    <property type="term" value="F:protein heterodimerization activity"/>
    <property type="evidence" value="ECO:0007669"/>
    <property type="project" value="InterPro"/>
</dbReference>
<comment type="caution">
    <text evidence="3">The sequence shown here is derived from an EMBL/GenBank/DDBJ whole genome shotgun (WGS) entry which is preliminary data.</text>
</comment>
<dbReference type="GO" id="GO:0003677">
    <property type="term" value="F:DNA binding"/>
    <property type="evidence" value="ECO:0007669"/>
    <property type="project" value="UniProtKB-KW"/>
</dbReference>
<organism evidence="3 4">
    <name type="scientific">Sorghum bicolor</name>
    <name type="common">Sorghum</name>
    <name type="synonym">Sorghum vulgare</name>
    <dbReference type="NCBI Taxonomy" id="4558"/>
    <lineage>
        <taxon>Eukaryota</taxon>
        <taxon>Viridiplantae</taxon>
        <taxon>Streptophyta</taxon>
        <taxon>Embryophyta</taxon>
        <taxon>Tracheophyta</taxon>
        <taxon>Spermatophyta</taxon>
        <taxon>Magnoliopsida</taxon>
        <taxon>Liliopsida</taxon>
        <taxon>Poales</taxon>
        <taxon>Poaceae</taxon>
        <taxon>PACMAD clade</taxon>
        <taxon>Panicoideae</taxon>
        <taxon>Andropogonodae</taxon>
        <taxon>Andropogoneae</taxon>
        <taxon>Sorghinae</taxon>
        <taxon>Sorghum</taxon>
    </lineage>
</organism>
<dbReference type="GO" id="GO:0005634">
    <property type="term" value="C:nucleus"/>
    <property type="evidence" value="ECO:0007669"/>
    <property type="project" value="UniProtKB-SubCell"/>
</dbReference>
<dbReference type="GO" id="GO:0030527">
    <property type="term" value="F:structural constituent of chromatin"/>
    <property type="evidence" value="ECO:0007669"/>
    <property type="project" value="InterPro"/>
</dbReference>
<dbReference type="InterPro" id="IPR032454">
    <property type="entry name" value="Histone_H2A_C"/>
</dbReference>
<evidence type="ECO:0000313" key="4">
    <source>
        <dbReference type="Proteomes" id="UP000807115"/>
    </source>
</evidence>
<dbReference type="Proteomes" id="UP000807115">
    <property type="component" value="Chromosome 5"/>
</dbReference>